<reference evidence="1" key="2">
    <citation type="submission" date="2024-10" db="UniProtKB">
        <authorList>
            <consortium name="EnsemblProtists"/>
        </authorList>
    </citation>
    <scope>IDENTIFICATION</scope>
</reference>
<dbReference type="AlphaFoldDB" id="A0A0D3JT95"/>
<protein>
    <recommendedName>
        <fullName evidence="3">USP domain-containing protein</fullName>
    </recommendedName>
</protein>
<accession>A0A0D3JT95</accession>
<proteinExistence type="predicted"/>
<name>A0A0D3JT95_EMIH1</name>
<dbReference type="KEGG" id="ehx:EMIHUDRAFT_254426"/>
<evidence type="ECO:0000313" key="2">
    <source>
        <dbReference type="Proteomes" id="UP000013827"/>
    </source>
</evidence>
<dbReference type="HOGENOM" id="CLU_3091313_0_0_1"/>
<evidence type="ECO:0000313" key="1">
    <source>
        <dbReference type="EnsemblProtists" id="EOD26730"/>
    </source>
</evidence>
<organism evidence="1 2">
    <name type="scientific">Emiliania huxleyi (strain CCMP1516)</name>
    <dbReference type="NCBI Taxonomy" id="280463"/>
    <lineage>
        <taxon>Eukaryota</taxon>
        <taxon>Haptista</taxon>
        <taxon>Haptophyta</taxon>
        <taxon>Prymnesiophyceae</taxon>
        <taxon>Isochrysidales</taxon>
        <taxon>Noelaerhabdaceae</taxon>
        <taxon>Emiliania</taxon>
    </lineage>
</organism>
<sequence length="52" mass="6034">MVVDSFKPFDEDAIRRGACKEPETASLYLVYAEQTVKSDVFRIKFSSLREFI</sequence>
<reference evidence="2" key="1">
    <citation type="journal article" date="2013" name="Nature">
        <title>Pan genome of the phytoplankton Emiliania underpins its global distribution.</title>
        <authorList>
            <person name="Read B.A."/>
            <person name="Kegel J."/>
            <person name="Klute M.J."/>
            <person name="Kuo A."/>
            <person name="Lefebvre S.C."/>
            <person name="Maumus F."/>
            <person name="Mayer C."/>
            <person name="Miller J."/>
            <person name="Monier A."/>
            <person name="Salamov A."/>
            <person name="Young J."/>
            <person name="Aguilar M."/>
            <person name="Claverie J.M."/>
            <person name="Frickenhaus S."/>
            <person name="Gonzalez K."/>
            <person name="Herman E.K."/>
            <person name="Lin Y.C."/>
            <person name="Napier J."/>
            <person name="Ogata H."/>
            <person name="Sarno A.F."/>
            <person name="Shmutz J."/>
            <person name="Schroeder D."/>
            <person name="de Vargas C."/>
            <person name="Verret F."/>
            <person name="von Dassow P."/>
            <person name="Valentin K."/>
            <person name="Van de Peer Y."/>
            <person name="Wheeler G."/>
            <person name="Dacks J.B."/>
            <person name="Delwiche C.F."/>
            <person name="Dyhrman S.T."/>
            <person name="Glockner G."/>
            <person name="John U."/>
            <person name="Richards T."/>
            <person name="Worden A.Z."/>
            <person name="Zhang X."/>
            <person name="Grigoriev I.V."/>
            <person name="Allen A.E."/>
            <person name="Bidle K."/>
            <person name="Borodovsky M."/>
            <person name="Bowler C."/>
            <person name="Brownlee C."/>
            <person name="Cock J.M."/>
            <person name="Elias M."/>
            <person name="Gladyshev V.N."/>
            <person name="Groth M."/>
            <person name="Guda C."/>
            <person name="Hadaegh A."/>
            <person name="Iglesias-Rodriguez M.D."/>
            <person name="Jenkins J."/>
            <person name="Jones B.M."/>
            <person name="Lawson T."/>
            <person name="Leese F."/>
            <person name="Lindquist E."/>
            <person name="Lobanov A."/>
            <person name="Lomsadze A."/>
            <person name="Malik S.B."/>
            <person name="Marsh M.E."/>
            <person name="Mackinder L."/>
            <person name="Mock T."/>
            <person name="Mueller-Roeber B."/>
            <person name="Pagarete A."/>
            <person name="Parker M."/>
            <person name="Probert I."/>
            <person name="Quesneville H."/>
            <person name="Raines C."/>
            <person name="Rensing S.A."/>
            <person name="Riano-Pachon D.M."/>
            <person name="Richier S."/>
            <person name="Rokitta S."/>
            <person name="Shiraiwa Y."/>
            <person name="Soanes D.M."/>
            <person name="van der Giezen M."/>
            <person name="Wahlund T.M."/>
            <person name="Williams B."/>
            <person name="Wilson W."/>
            <person name="Wolfe G."/>
            <person name="Wurch L.L."/>
        </authorList>
    </citation>
    <scope>NUCLEOTIDE SEQUENCE</scope>
</reference>
<dbReference type="GeneID" id="17272276"/>
<evidence type="ECO:0008006" key="3">
    <source>
        <dbReference type="Google" id="ProtNLM"/>
    </source>
</evidence>
<dbReference type="PaxDb" id="2903-EOD26730"/>
<keyword evidence="2" id="KW-1185">Reference proteome</keyword>
<dbReference type="EnsemblProtists" id="EOD26730">
    <property type="protein sequence ID" value="EOD26730"/>
    <property type="gene ID" value="EMIHUDRAFT_254426"/>
</dbReference>
<dbReference type="Proteomes" id="UP000013827">
    <property type="component" value="Unassembled WGS sequence"/>
</dbReference>
<dbReference type="RefSeq" id="XP_005779159.1">
    <property type="nucleotide sequence ID" value="XM_005779102.1"/>
</dbReference>